<sequence length="361" mass="40140">MGRPRVMISVLVLNQEEPNPSTGPSPWFKRHPESVPLNYFTPKYWNQELTVREKVEYMNNGIVLPLEAHCHSLNSITKWKSLSTAEFMKKFAISVIVQMAVILAIDLSFDLDRNPNAPNAKIEEFPDGQPADDSDTDSDSETDESELDSDEYADRYGPGLLRHQLRARNAVYAKQDAYERKTARLLALHTCTTRSTDTAFNKKVAQNPGLVSLPTQRALASVQAIPREGLLQEFGVPSRLFASPFYTAVLRGFFSCTGIPCPGQFELVKPAIHSIVPLSRIDSPLFCLQMFVWAATGAPFVETDQGISAVFVLPSNTDYDMDETKRAASMAEGAIVFRSCLRSAWIPLSHLVQLHAASYPA</sequence>
<dbReference type="Proteomes" id="UP001362999">
    <property type="component" value="Unassembled WGS sequence"/>
</dbReference>
<evidence type="ECO:0000256" key="1">
    <source>
        <dbReference type="SAM" id="MobiDB-lite"/>
    </source>
</evidence>
<proteinExistence type="predicted"/>
<name>A0AAV9ZCD5_9AGAR</name>
<comment type="caution">
    <text evidence="2">The sequence shown here is derived from an EMBL/GenBank/DDBJ whole genome shotgun (WGS) entry which is preliminary data.</text>
</comment>
<protein>
    <submittedName>
        <fullName evidence="2">Uncharacterized protein</fullName>
    </submittedName>
</protein>
<dbReference type="EMBL" id="JAWWNJ010000168">
    <property type="protein sequence ID" value="KAK6977467.1"/>
    <property type="molecule type" value="Genomic_DNA"/>
</dbReference>
<dbReference type="AlphaFoldDB" id="A0AAV9ZCD5"/>
<organism evidence="2 4">
    <name type="scientific">Favolaschia claudopus</name>
    <dbReference type="NCBI Taxonomy" id="2862362"/>
    <lineage>
        <taxon>Eukaryota</taxon>
        <taxon>Fungi</taxon>
        <taxon>Dikarya</taxon>
        <taxon>Basidiomycota</taxon>
        <taxon>Agaricomycotina</taxon>
        <taxon>Agaricomycetes</taxon>
        <taxon>Agaricomycetidae</taxon>
        <taxon>Agaricales</taxon>
        <taxon>Marasmiineae</taxon>
        <taxon>Mycenaceae</taxon>
        <taxon>Favolaschia</taxon>
    </lineage>
</organism>
<accession>A0AAV9ZCD5</accession>
<keyword evidence="4" id="KW-1185">Reference proteome</keyword>
<feature type="compositionally biased region" description="Acidic residues" evidence="1">
    <location>
        <begin position="130"/>
        <end position="151"/>
    </location>
</feature>
<feature type="region of interest" description="Disordered" evidence="1">
    <location>
        <begin position="118"/>
        <end position="155"/>
    </location>
</feature>
<gene>
    <name evidence="3" type="ORF">R3P38DRAFT_3225492</name>
    <name evidence="2" type="ORF">R3P38DRAFT_3237216</name>
</gene>
<reference evidence="2 4" key="1">
    <citation type="journal article" date="2024" name="J Genomics">
        <title>Draft genome sequencing and assembly of Favolaschia claudopus CIRM-BRFM 2984 isolated from oak limbs.</title>
        <authorList>
            <person name="Navarro D."/>
            <person name="Drula E."/>
            <person name="Chaduli D."/>
            <person name="Cazenave R."/>
            <person name="Ahrendt S."/>
            <person name="Wang J."/>
            <person name="Lipzen A."/>
            <person name="Daum C."/>
            <person name="Barry K."/>
            <person name="Grigoriev I.V."/>
            <person name="Favel A."/>
            <person name="Rosso M.N."/>
            <person name="Martin F."/>
        </authorList>
    </citation>
    <scope>NUCLEOTIDE SEQUENCE [LARGE SCALE GENOMIC DNA]</scope>
    <source>
        <strain evidence="2 4">CIRM-BRFM 2984</strain>
    </source>
</reference>
<evidence type="ECO:0000313" key="3">
    <source>
        <dbReference type="EMBL" id="KAK6992480.1"/>
    </source>
</evidence>
<evidence type="ECO:0000313" key="4">
    <source>
        <dbReference type="Proteomes" id="UP001362999"/>
    </source>
</evidence>
<evidence type="ECO:0000313" key="2">
    <source>
        <dbReference type="EMBL" id="KAK6977467.1"/>
    </source>
</evidence>
<dbReference type="EMBL" id="JAWWNJ010000109">
    <property type="protein sequence ID" value="KAK6992480.1"/>
    <property type="molecule type" value="Genomic_DNA"/>
</dbReference>